<organism evidence="1 2">
    <name type="scientific">Melia azedarach</name>
    <name type="common">Chinaberry tree</name>
    <dbReference type="NCBI Taxonomy" id="155640"/>
    <lineage>
        <taxon>Eukaryota</taxon>
        <taxon>Viridiplantae</taxon>
        <taxon>Streptophyta</taxon>
        <taxon>Embryophyta</taxon>
        <taxon>Tracheophyta</taxon>
        <taxon>Spermatophyta</taxon>
        <taxon>Magnoliopsida</taxon>
        <taxon>eudicotyledons</taxon>
        <taxon>Gunneridae</taxon>
        <taxon>Pentapetalae</taxon>
        <taxon>rosids</taxon>
        <taxon>malvids</taxon>
        <taxon>Sapindales</taxon>
        <taxon>Meliaceae</taxon>
        <taxon>Melia</taxon>
    </lineage>
</organism>
<evidence type="ECO:0000313" key="2">
    <source>
        <dbReference type="Proteomes" id="UP001164539"/>
    </source>
</evidence>
<gene>
    <name evidence="1" type="ORF">OWV82_024397</name>
</gene>
<keyword evidence="2" id="KW-1185">Reference proteome</keyword>
<dbReference type="Proteomes" id="UP001164539">
    <property type="component" value="Chromosome 14"/>
</dbReference>
<protein>
    <submittedName>
        <fullName evidence="1">2-isopropylmalate synthase</fullName>
    </submittedName>
</protein>
<reference evidence="1 2" key="1">
    <citation type="journal article" date="2023" name="Science">
        <title>Complex scaffold remodeling in plant triterpene biosynthesis.</title>
        <authorList>
            <person name="De La Pena R."/>
            <person name="Hodgson H."/>
            <person name="Liu J.C."/>
            <person name="Stephenson M.J."/>
            <person name="Martin A.C."/>
            <person name="Owen C."/>
            <person name="Harkess A."/>
            <person name="Leebens-Mack J."/>
            <person name="Jimenez L.E."/>
            <person name="Osbourn A."/>
            <person name="Sattely E.S."/>
        </authorList>
    </citation>
    <scope>NUCLEOTIDE SEQUENCE [LARGE SCALE GENOMIC DNA]</scope>
    <source>
        <strain evidence="2">cv. JPN11</strain>
        <tissue evidence="1">Leaf</tissue>
    </source>
</reference>
<dbReference type="EMBL" id="CM051407">
    <property type="protein sequence ID" value="KAJ4701108.1"/>
    <property type="molecule type" value="Genomic_DNA"/>
</dbReference>
<proteinExistence type="predicted"/>
<evidence type="ECO:0000313" key="1">
    <source>
        <dbReference type="EMBL" id="KAJ4701108.1"/>
    </source>
</evidence>
<sequence length="782" mass="88722">MARSSRRRRRRRGITAKEPLSPPQIFPTLISEIRSQQGLKLPVLKSLYYLLNRLSLNASVNWSSSSEVPFNCLDKEYYQCGFTVKFSEICGLSDVLFERLDNKFNQLFYALRDHVAASPAGGQAVLGSNLSESIEELTLLLRCCMVILTLLVSDQNFLIQKGQVLLLILSRLISTELGLSNEKNSVILSKLVPCEYARVKDGCMRSVADGFVAFCLSGTSNPLRAVLCELLEVFADELLMQKSLREYFLLIDSASSISEMLFTCHFGHDDIGTVLEVIAAHFILSFSNEQAFEGFLNSLFWQHNIDFRIPEMSLTASLSLLLNPIMLSAPKMIQAYMILLVSEAIGIGMSSKYLKPDIKMMDCYLTAFERSILLYARHMSSFHMDAHPIGTNSSTVKSCMLGNSELAFESFLQPATRNKINHLVTKFSDFWDSYVNNGSLSKNSHLVDASITYTKESLYLLDKPFGDKILSMLTSIVLRGSSDNICDTVLYNDGISPQEIYLLASILKLMSSSMLQSIWCLRHSSSSGCLKTMQDVLLCKKYDFLVHLIGGFRQFDIYLPIQKFVSDMMKTYPTRHKQSRWMLLHFTGLLSSSYVSGHDFLVKNCIFMMMSLLNLFVFEEGDLDALSSLFNSQLESISSKSSDKVGKALMERRSSKRIASKFQKVQELYLSNGSLASFHRRNKDQQTGTLENASVLNHMDSPTGVEEETKAVCNGEIFLKCLQDNFVTSADIDDLADFIECKRGKDYSAWLKDRQRFRKWIFKRKGVNKFDTQKRKRKYERK</sequence>
<name>A0ACC1WS38_MELAZ</name>
<comment type="caution">
    <text evidence="1">The sequence shown here is derived from an EMBL/GenBank/DDBJ whole genome shotgun (WGS) entry which is preliminary data.</text>
</comment>
<accession>A0ACC1WS38</accession>